<dbReference type="Gene3D" id="2.40.160.210">
    <property type="entry name" value="Acyl-CoA thioesterase, double hotdog domain"/>
    <property type="match status" value="1"/>
</dbReference>
<dbReference type="InterPro" id="IPR049450">
    <property type="entry name" value="ACOT8-like_C"/>
</dbReference>
<dbReference type="InterPro" id="IPR042171">
    <property type="entry name" value="Acyl-CoA_hotdog"/>
</dbReference>
<dbReference type="SUPFAM" id="SSF54637">
    <property type="entry name" value="Thioesterase/thiol ester dehydrase-isomerase"/>
    <property type="match status" value="2"/>
</dbReference>
<accession>A0ABY7GT85</accession>
<feature type="domain" description="Acyl-CoA thioesterase-like C-terminal" evidence="2">
    <location>
        <begin position="137"/>
        <end position="256"/>
    </location>
</feature>
<keyword evidence="4" id="KW-1185">Reference proteome</keyword>
<dbReference type="InterPro" id="IPR049449">
    <property type="entry name" value="TesB_ACOT8-like_N"/>
</dbReference>
<organism evidence="3 4">
    <name type="scientific">Nannocystis punicea</name>
    <dbReference type="NCBI Taxonomy" id="2995304"/>
    <lineage>
        <taxon>Bacteria</taxon>
        <taxon>Pseudomonadati</taxon>
        <taxon>Myxococcota</taxon>
        <taxon>Polyangia</taxon>
        <taxon>Nannocystales</taxon>
        <taxon>Nannocystaceae</taxon>
        <taxon>Nannocystis</taxon>
    </lineage>
</organism>
<dbReference type="Proteomes" id="UP001164459">
    <property type="component" value="Chromosome"/>
</dbReference>
<dbReference type="Pfam" id="PF13622">
    <property type="entry name" value="4HBT_3"/>
    <property type="match status" value="1"/>
</dbReference>
<gene>
    <name evidence="3" type="ORF">O0S08_28635</name>
</gene>
<dbReference type="Pfam" id="PF20789">
    <property type="entry name" value="4HBT_3C"/>
    <property type="match status" value="1"/>
</dbReference>
<dbReference type="EMBL" id="CP114040">
    <property type="protein sequence ID" value="WAS90180.1"/>
    <property type="molecule type" value="Genomic_DNA"/>
</dbReference>
<evidence type="ECO:0000313" key="3">
    <source>
        <dbReference type="EMBL" id="WAS90180.1"/>
    </source>
</evidence>
<evidence type="ECO:0000313" key="4">
    <source>
        <dbReference type="Proteomes" id="UP001164459"/>
    </source>
</evidence>
<dbReference type="RefSeq" id="WP_269032511.1">
    <property type="nucleotide sequence ID" value="NZ_CP114040.1"/>
</dbReference>
<dbReference type="InterPro" id="IPR029069">
    <property type="entry name" value="HotDog_dom_sf"/>
</dbReference>
<feature type="domain" description="Acyl-CoA thioesterase-like N-terminal HotDog" evidence="1">
    <location>
        <begin position="27"/>
        <end position="110"/>
    </location>
</feature>
<reference evidence="3" key="1">
    <citation type="submission" date="2022-11" db="EMBL/GenBank/DDBJ databases">
        <title>Minimal conservation of predation-associated metabolite biosynthetic gene clusters underscores biosynthetic potential of Myxococcota including descriptions for ten novel species: Archangium lansinium sp. nov., Myxococcus landrumus sp. nov., Nannocystis bai.</title>
        <authorList>
            <person name="Ahearne A."/>
            <person name="Stevens C."/>
            <person name="Dowd S."/>
        </authorList>
    </citation>
    <scope>NUCLEOTIDE SEQUENCE</scope>
    <source>
        <strain evidence="3">Fl3</strain>
    </source>
</reference>
<evidence type="ECO:0000259" key="2">
    <source>
        <dbReference type="Pfam" id="PF20789"/>
    </source>
</evidence>
<evidence type="ECO:0000259" key="1">
    <source>
        <dbReference type="Pfam" id="PF13622"/>
    </source>
</evidence>
<protein>
    <submittedName>
        <fullName evidence="3">Thioesterase family protein</fullName>
    </submittedName>
</protein>
<name>A0ABY7GT85_9BACT</name>
<proteinExistence type="predicted"/>
<sequence length="273" mass="29824">MRPDDALYLPDGEADRAVRFIATPWTRGPWDMRTQHGGPPTALMVRAMERRAAELGDFQLARVTADFLRAIPIAACDLVVEPLRPGRRALGLQCTLAVDGRPCARASALFIRRADVPVPPELALPDDPLDPRGLPEHTFDFFPDPVGYHTAIELRVGTCPLEPGSGDGWLRLRGRLVAGEAPSPAQRVAVAADAINGVGFALEFARWTFVNADLTVYLHRELEGEYVRLRTRHISQPDGRGLVDAVLGDRRGPIGRALEAQLLEPRQPTAQGG</sequence>